<dbReference type="AlphaFoldDB" id="A0A6J4NT25"/>
<reference evidence="2" key="1">
    <citation type="submission" date="2020-02" db="EMBL/GenBank/DDBJ databases">
        <authorList>
            <person name="Meier V. D."/>
        </authorList>
    </citation>
    <scope>NUCLEOTIDE SEQUENCE</scope>
    <source>
        <strain evidence="2">AVDCRST_MAG66</strain>
    </source>
</reference>
<dbReference type="EMBL" id="CADCUS010000172">
    <property type="protein sequence ID" value="CAA9396141.1"/>
    <property type="molecule type" value="Genomic_DNA"/>
</dbReference>
<evidence type="ECO:0000256" key="1">
    <source>
        <dbReference type="SAM" id="MobiDB-lite"/>
    </source>
</evidence>
<sequence>DHLPPRCERADRVDRGRPRPPCPGLRVGVRSHGIRHLSRGRGGSGALPGPHGRERRRRAAGAPCAARHARCRVLAGLPVLRRVRPRSCPRASTDHRCLPRELGRRACRLDVGDDGRGAGAVAARQDIARSTTPL</sequence>
<feature type="non-terminal residue" evidence="2">
    <location>
        <position position="1"/>
    </location>
</feature>
<accession>A0A6J4NT25</accession>
<feature type="compositionally biased region" description="Basic and acidic residues" evidence="1">
    <location>
        <begin position="1"/>
        <end position="17"/>
    </location>
</feature>
<gene>
    <name evidence="2" type="ORF">AVDCRST_MAG66-1176</name>
</gene>
<organism evidence="2">
    <name type="scientific">uncultured Pseudonocardia sp</name>
    <dbReference type="NCBI Taxonomy" id="211455"/>
    <lineage>
        <taxon>Bacteria</taxon>
        <taxon>Bacillati</taxon>
        <taxon>Actinomycetota</taxon>
        <taxon>Actinomycetes</taxon>
        <taxon>Pseudonocardiales</taxon>
        <taxon>Pseudonocardiaceae</taxon>
        <taxon>Pseudonocardia</taxon>
        <taxon>environmental samples</taxon>
    </lineage>
</organism>
<evidence type="ECO:0000313" key="2">
    <source>
        <dbReference type="EMBL" id="CAA9396141.1"/>
    </source>
</evidence>
<protein>
    <submittedName>
        <fullName evidence="2">Uncharacterized protein</fullName>
    </submittedName>
</protein>
<name>A0A6J4NT25_9PSEU</name>
<feature type="region of interest" description="Disordered" evidence="1">
    <location>
        <begin position="1"/>
        <end position="61"/>
    </location>
</feature>
<proteinExistence type="predicted"/>
<feature type="non-terminal residue" evidence="2">
    <location>
        <position position="134"/>
    </location>
</feature>